<name>A0A0F9EZ32_9ZZZZ</name>
<dbReference type="EMBL" id="LAZR01023209">
    <property type="protein sequence ID" value="KKL79309.1"/>
    <property type="molecule type" value="Genomic_DNA"/>
</dbReference>
<feature type="region of interest" description="Disordered" evidence="1">
    <location>
        <begin position="92"/>
        <end position="118"/>
    </location>
</feature>
<sequence length="118" mass="12835">MAREETEDDVTPEAAPVALTFEERLQPFLQRVGETVLELQKRPNGALRFGLNGAHIMIVEATSVSETMGVRGYVSTAAFAVIAAMMATEQFSDKPFDPTDSPEAVPDEPPPAELDTRD</sequence>
<evidence type="ECO:0000256" key="1">
    <source>
        <dbReference type="SAM" id="MobiDB-lite"/>
    </source>
</evidence>
<proteinExistence type="predicted"/>
<evidence type="ECO:0000313" key="2">
    <source>
        <dbReference type="EMBL" id="KKL79309.1"/>
    </source>
</evidence>
<comment type="caution">
    <text evidence="2">The sequence shown here is derived from an EMBL/GenBank/DDBJ whole genome shotgun (WGS) entry which is preliminary data.</text>
</comment>
<gene>
    <name evidence="2" type="ORF">LCGC14_2016140</name>
</gene>
<organism evidence="2">
    <name type="scientific">marine sediment metagenome</name>
    <dbReference type="NCBI Taxonomy" id="412755"/>
    <lineage>
        <taxon>unclassified sequences</taxon>
        <taxon>metagenomes</taxon>
        <taxon>ecological metagenomes</taxon>
    </lineage>
</organism>
<dbReference type="AlphaFoldDB" id="A0A0F9EZ32"/>
<reference evidence="2" key="1">
    <citation type="journal article" date="2015" name="Nature">
        <title>Complex archaea that bridge the gap between prokaryotes and eukaryotes.</title>
        <authorList>
            <person name="Spang A."/>
            <person name="Saw J.H."/>
            <person name="Jorgensen S.L."/>
            <person name="Zaremba-Niedzwiedzka K."/>
            <person name="Martijn J."/>
            <person name="Lind A.E."/>
            <person name="van Eijk R."/>
            <person name="Schleper C."/>
            <person name="Guy L."/>
            <person name="Ettema T.J."/>
        </authorList>
    </citation>
    <scope>NUCLEOTIDE SEQUENCE</scope>
</reference>
<protein>
    <submittedName>
        <fullName evidence="2">Uncharacterized protein</fullName>
    </submittedName>
</protein>
<accession>A0A0F9EZ32</accession>